<dbReference type="InterPro" id="IPR000160">
    <property type="entry name" value="GGDEF_dom"/>
</dbReference>
<dbReference type="PANTHER" id="PTHR44757:SF2">
    <property type="entry name" value="BIOFILM ARCHITECTURE MAINTENANCE PROTEIN MBAA"/>
    <property type="match status" value="1"/>
</dbReference>
<evidence type="ECO:0000259" key="2">
    <source>
        <dbReference type="PROSITE" id="PS50883"/>
    </source>
</evidence>
<comment type="caution">
    <text evidence="4">The sequence shown here is derived from an EMBL/GenBank/DDBJ whole genome shotgun (WGS) entry which is preliminary data.</text>
</comment>
<feature type="transmembrane region" description="Helical" evidence="1">
    <location>
        <begin position="217"/>
        <end position="235"/>
    </location>
</feature>
<dbReference type="RefSeq" id="WP_245972250.1">
    <property type="nucleotide sequence ID" value="NZ_QLMJ01000002.1"/>
</dbReference>
<feature type="transmembrane region" description="Helical" evidence="1">
    <location>
        <begin position="131"/>
        <end position="152"/>
    </location>
</feature>
<feature type="domain" description="EAL" evidence="2">
    <location>
        <begin position="490"/>
        <end position="752"/>
    </location>
</feature>
<dbReference type="InterPro" id="IPR052155">
    <property type="entry name" value="Biofilm_reg_signaling"/>
</dbReference>
<dbReference type="CDD" id="cd01949">
    <property type="entry name" value="GGDEF"/>
    <property type="match status" value="1"/>
</dbReference>
<feature type="transmembrane region" description="Helical" evidence="1">
    <location>
        <begin position="255"/>
        <end position="274"/>
    </location>
</feature>
<sequence>MIAALIAVLGVLWYAHWTMAGGGSAAVAYLFMPAGMLGALLAIRRMRRATPLEPIGRRFWRTLEIACWLLTAGYGILAGAAFVSAPELPVMPVPAVAFAGAGMVLAMWAVVRVPLGVTSWHERGKQSLDRLIALLGCGIVLWHFGLAPMVFAPEPWSTPVLAIILLAFLFAAGAITKVSYITGGPVDRTAVRAIAMTGLVAAVVAVAAVAGGANGPVIAQTLCLPMVPVLIAVAACRQRAAAGAPPRRSNIMLPYLAMLATDVAVAHVLFGTASRDETRVVVGASVMVTALVTVRQYLAFRANNRLLGEQRASEERMRYEATHDGLTGLANRALFRRRLDEELAAGEATVLLVDLDDFKTVNDSLGHDLGDDLLMAFAAALSSATGSDGEVARLGGDEFAVLVRRGEGEGLSKPGRAELLAERVMAMTAAPVGENRLLVHVSAGLASAPAGTAASALLRAADTAMHVAKERGKNNWVRYASGMEQAAQAHARLGGELRRGLDAGEFRVVYQPLVSLDTGRIIGAEALVRWAHPERGLVSPADFIPAAERTGLIVPLGRFVLRETCRQAAAWLAEFGPDALAKVAPNVSVRQLHDPDFVDDVKAALADSGLCAERLVLELTESAVLRGAQALRVLHELHDMGVRLALDDFGTGESSLSLLRAFPAAIVKLDKSFVDGIEFDELGTPAADARQAVARAVIQLAGALGLDTVAEGIENQEQADRLHRLGYTVGQGYHLGRPVPPEEITARFAAEAEQARRSQPAAA</sequence>
<evidence type="ECO:0000313" key="4">
    <source>
        <dbReference type="EMBL" id="RAK42623.1"/>
    </source>
</evidence>
<dbReference type="Gene3D" id="3.30.70.270">
    <property type="match status" value="1"/>
</dbReference>
<feature type="transmembrane region" description="Helical" evidence="1">
    <location>
        <begin position="66"/>
        <end position="85"/>
    </location>
</feature>
<dbReference type="InterPro" id="IPR043128">
    <property type="entry name" value="Rev_trsase/Diguanyl_cyclase"/>
</dbReference>
<feature type="domain" description="GGDEF" evidence="3">
    <location>
        <begin position="346"/>
        <end position="481"/>
    </location>
</feature>
<name>A0A327ZJ05_9ACTN</name>
<keyword evidence="1" id="KW-1133">Transmembrane helix</keyword>
<feature type="transmembrane region" description="Helical" evidence="1">
    <location>
        <begin position="30"/>
        <end position="46"/>
    </location>
</feature>
<dbReference type="Pfam" id="PF00990">
    <property type="entry name" value="GGDEF"/>
    <property type="match status" value="1"/>
</dbReference>
<organism evidence="4 5">
    <name type="scientific">Actinoplanes lutulentus</name>
    <dbReference type="NCBI Taxonomy" id="1287878"/>
    <lineage>
        <taxon>Bacteria</taxon>
        <taxon>Bacillati</taxon>
        <taxon>Actinomycetota</taxon>
        <taxon>Actinomycetes</taxon>
        <taxon>Micromonosporales</taxon>
        <taxon>Micromonosporaceae</taxon>
        <taxon>Actinoplanes</taxon>
    </lineage>
</organism>
<dbReference type="Proteomes" id="UP000249341">
    <property type="component" value="Unassembled WGS sequence"/>
</dbReference>
<keyword evidence="5" id="KW-1185">Reference proteome</keyword>
<dbReference type="PANTHER" id="PTHR44757">
    <property type="entry name" value="DIGUANYLATE CYCLASE DGCP"/>
    <property type="match status" value="1"/>
</dbReference>
<feature type="transmembrane region" description="Helical" evidence="1">
    <location>
        <begin position="158"/>
        <end position="178"/>
    </location>
</feature>
<dbReference type="EMBL" id="QLMJ01000002">
    <property type="protein sequence ID" value="RAK42623.1"/>
    <property type="molecule type" value="Genomic_DNA"/>
</dbReference>
<feature type="transmembrane region" description="Helical" evidence="1">
    <location>
        <begin position="91"/>
        <end position="111"/>
    </location>
</feature>
<dbReference type="PROSITE" id="PS50887">
    <property type="entry name" value="GGDEF"/>
    <property type="match status" value="1"/>
</dbReference>
<dbReference type="SMART" id="SM00267">
    <property type="entry name" value="GGDEF"/>
    <property type="match status" value="1"/>
</dbReference>
<dbReference type="SUPFAM" id="SSF55073">
    <property type="entry name" value="Nucleotide cyclase"/>
    <property type="match status" value="1"/>
</dbReference>
<dbReference type="PROSITE" id="PS50883">
    <property type="entry name" value="EAL"/>
    <property type="match status" value="1"/>
</dbReference>
<proteinExistence type="predicted"/>
<dbReference type="InterPro" id="IPR001633">
    <property type="entry name" value="EAL_dom"/>
</dbReference>
<evidence type="ECO:0000259" key="3">
    <source>
        <dbReference type="PROSITE" id="PS50887"/>
    </source>
</evidence>
<dbReference type="InterPro" id="IPR029787">
    <property type="entry name" value="Nucleotide_cyclase"/>
</dbReference>
<dbReference type="Gene3D" id="3.20.20.450">
    <property type="entry name" value="EAL domain"/>
    <property type="match status" value="1"/>
</dbReference>
<gene>
    <name evidence="4" type="ORF">B0I29_102448</name>
</gene>
<dbReference type="NCBIfam" id="TIGR00254">
    <property type="entry name" value="GGDEF"/>
    <property type="match status" value="1"/>
</dbReference>
<accession>A0A327ZJ05</accession>
<dbReference type="SMART" id="SM00052">
    <property type="entry name" value="EAL"/>
    <property type="match status" value="1"/>
</dbReference>
<dbReference type="Pfam" id="PF00563">
    <property type="entry name" value="EAL"/>
    <property type="match status" value="1"/>
</dbReference>
<keyword evidence="1" id="KW-0472">Membrane</keyword>
<evidence type="ECO:0000256" key="1">
    <source>
        <dbReference type="SAM" id="Phobius"/>
    </source>
</evidence>
<evidence type="ECO:0000313" key="5">
    <source>
        <dbReference type="Proteomes" id="UP000249341"/>
    </source>
</evidence>
<dbReference type="CDD" id="cd01948">
    <property type="entry name" value="EAL"/>
    <property type="match status" value="1"/>
</dbReference>
<dbReference type="InterPro" id="IPR035919">
    <property type="entry name" value="EAL_sf"/>
</dbReference>
<keyword evidence="1" id="KW-0812">Transmembrane</keyword>
<dbReference type="SUPFAM" id="SSF141868">
    <property type="entry name" value="EAL domain-like"/>
    <property type="match status" value="1"/>
</dbReference>
<dbReference type="AlphaFoldDB" id="A0A327ZJ05"/>
<protein>
    <submittedName>
        <fullName evidence="4">Diguanylate cyclase (GGDEF)-like protein</fullName>
    </submittedName>
</protein>
<reference evidence="4 5" key="1">
    <citation type="submission" date="2018-06" db="EMBL/GenBank/DDBJ databases">
        <title>Genomic Encyclopedia of Type Strains, Phase III (KMG-III): the genomes of soil and plant-associated and newly described type strains.</title>
        <authorList>
            <person name="Whitman W."/>
        </authorList>
    </citation>
    <scope>NUCLEOTIDE SEQUENCE [LARGE SCALE GENOMIC DNA]</scope>
    <source>
        <strain evidence="4 5">CGMCC 4.7090</strain>
    </source>
</reference>
<feature type="transmembrane region" description="Helical" evidence="1">
    <location>
        <begin position="190"/>
        <end position="211"/>
    </location>
</feature>